<dbReference type="InterPro" id="IPR014710">
    <property type="entry name" value="RmlC-like_jellyroll"/>
</dbReference>
<comment type="subunit">
    <text evidence="7">Homodimer.</text>
</comment>
<evidence type="ECO:0000256" key="1">
    <source>
        <dbReference type="ARBA" id="ARBA00001298"/>
    </source>
</evidence>
<feature type="active site" description="Proton donor" evidence="5">
    <location>
        <position position="130"/>
    </location>
</feature>
<dbReference type="EMBL" id="AAMIRF010000100">
    <property type="protein sequence ID" value="EDH7458431.1"/>
    <property type="molecule type" value="Genomic_DNA"/>
</dbReference>
<dbReference type="SUPFAM" id="SSF51182">
    <property type="entry name" value="RmlC-like cupins"/>
    <property type="match status" value="1"/>
</dbReference>
<evidence type="ECO:0000256" key="3">
    <source>
        <dbReference type="ARBA" id="ARBA00012098"/>
    </source>
</evidence>
<dbReference type="GO" id="GO:0000271">
    <property type="term" value="P:polysaccharide biosynthetic process"/>
    <property type="evidence" value="ECO:0007669"/>
    <property type="project" value="TreeGrafter"/>
</dbReference>
<gene>
    <name evidence="8" type="primary">rfbC</name>
    <name evidence="8" type="ORF">B4V94_24170</name>
</gene>
<protein>
    <recommendedName>
        <fullName evidence="4 7">dTDP-4-dehydrorhamnose 3,5-epimerase</fullName>
        <ecNumber evidence="3 7">5.1.3.13</ecNumber>
    </recommendedName>
    <alternativeName>
        <fullName evidence="7">Thymidine diphospho-4-keto-rhamnose 3,5-epimerase</fullName>
    </alternativeName>
</protein>
<keyword evidence="7 8" id="KW-0413">Isomerase</keyword>
<dbReference type="PANTHER" id="PTHR21047:SF2">
    <property type="entry name" value="THYMIDINE DIPHOSPHO-4-KETO-RHAMNOSE 3,5-EPIMERASE"/>
    <property type="match status" value="1"/>
</dbReference>
<evidence type="ECO:0000256" key="2">
    <source>
        <dbReference type="ARBA" id="ARBA00001997"/>
    </source>
</evidence>
<dbReference type="GO" id="GO:0008830">
    <property type="term" value="F:dTDP-4-dehydrorhamnose 3,5-epimerase activity"/>
    <property type="evidence" value="ECO:0007669"/>
    <property type="project" value="UniProtKB-UniRule"/>
</dbReference>
<dbReference type="NCBIfam" id="TIGR01221">
    <property type="entry name" value="rmlC"/>
    <property type="match status" value="1"/>
</dbReference>
<dbReference type="InterPro" id="IPR000888">
    <property type="entry name" value="RmlC-like"/>
</dbReference>
<dbReference type="CDD" id="cd00438">
    <property type="entry name" value="cupin_RmlC"/>
    <property type="match status" value="1"/>
</dbReference>
<dbReference type="UniPathway" id="UPA00124"/>
<comment type="function">
    <text evidence="2 7">Catalyzes the epimerization of the C3' and C5'positions of dTDP-6-deoxy-D-xylo-4-hexulose, forming dTDP-6-deoxy-L-lyxo-4-hexulose.</text>
</comment>
<evidence type="ECO:0000313" key="8">
    <source>
        <dbReference type="EMBL" id="EDH7458431.1"/>
    </source>
</evidence>
<evidence type="ECO:0000256" key="6">
    <source>
        <dbReference type="PIRSR" id="PIRSR600888-3"/>
    </source>
</evidence>
<dbReference type="Pfam" id="PF00908">
    <property type="entry name" value="dTDP_sugar_isom"/>
    <property type="match status" value="1"/>
</dbReference>
<sequence>MKFIKCTLNDVKIIYPTVYHDKRGFFLEGFNEKKYQELLGVSGFVQDNISFSMKNVLRGMHFQKRFPQGKLVQVLYGSIYDVIVDLRKDSSTYLMWEGFHLDAREHAQLWVPPGFAHGFLTLSDSVYFTYKCTEYYRPLDECCLLWSDPEINIDWPIPNGELIVSEKDANGLFIKDFM</sequence>
<accession>A0A635JBT1</accession>
<dbReference type="Gene3D" id="2.60.120.10">
    <property type="entry name" value="Jelly Rolls"/>
    <property type="match status" value="1"/>
</dbReference>
<comment type="catalytic activity">
    <reaction evidence="1 7">
        <text>dTDP-4-dehydro-6-deoxy-alpha-D-glucose = dTDP-4-dehydro-beta-L-rhamnose</text>
        <dbReference type="Rhea" id="RHEA:16969"/>
        <dbReference type="ChEBI" id="CHEBI:57649"/>
        <dbReference type="ChEBI" id="CHEBI:62830"/>
        <dbReference type="EC" id="5.1.3.13"/>
    </reaction>
</comment>
<dbReference type="AlphaFoldDB" id="A0A635JBT1"/>
<feature type="active site" description="Proton acceptor" evidence="5">
    <location>
        <position position="61"/>
    </location>
</feature>
<feature type="site" description="Participates in a stacking interaction with the thymidine ring of dTDP-4-oxo-6-deoxyglucose" evidence="6">
    <location>
        <position position="136"/>
    </location>
</feature>
<dbReference type="GO" id="GO:0019305">
    <property type="term" value="P:dTDP-rhamnose biosynthetic process"/>
    <property type="evidence" value="ECO:0007669"/>
    <property type="project" value="UniProtKB-UniRule"/>
</dbReference>
<name>A0A635JBT1_SALDZ</name>
<evidence type="ECO:0000256" key="7">
    <source>
        <dbReference type="RuleBase" id="RU364069"/>
    </source>
</evidence>
<comment type="similarity">
    <text evidence="7">Belongs to the dTDP-4-dehydrorhamnose 3,5-epimerase family.</text>
</comment>
<dbReference type="EC" id="5.1.3.13" evidence="3 7"/>
<comment type="caution">
    <text evidence="8">The sequence shown here is derived from an EMBL/GenBank/DDBJ whole genome shotgun (WGS) entry which is preliminary data.</text>
</comment>
<comment type="pathway">
    <text evidence="7">Carbohydrate biosynthesis; dTDP-L-rhamnose biosynthesis.</text>
</comment>
<dbReference type="PANTHER" id="PTHR21047">
    <property type="entry name" value="DTDP-6-DEOXY-D-GLUCOSE-3,5 EPIMERASE"/>
    <property type="match status" value="1"/>
</dbReference>
<proteinExistence type="inferred from homology"/>
<reference evidence="8" key="1">
    <citation type="submission" date="2018-07" db="EMBL/GenBank/DDBJ databases">
        <authorList>
            <consortium name="PulseNet: The National Subtyping Network for Foodborne Disease Surveillance"/>
            <person name="Tarr C.L."/>
            <person name="Trees E."/>
            <person name="Katz L.S."/>
            <person name="Carleton-Romer H.A."/>
            <person name="Stroika S."/>
            <person name="Kucerova Z."/>
            <person name="Roache K.F."/>
            <person name="Sabol A.L."/>
            <person name="Besser J."/>
            <person name="Gerner-Smidt P."/>
        </authorList>
    </citation>
    <scope>NUCLEOTIDE SEQUENCE</scope>
    <source>
        <strain evidence="8">PNUSAS008615</strain>
    </source>
</reference>
<organism evidence="8">
    <name type="scientific">Salmonella diarizonae</name>
    <dbReference type="NCBI Taxonomy" id="59204"/>
    <lineage>
        <taxon>Bacteria</taxon>
        <taxon>Pseudomonadati</taxon>
        <taxon>Pseudomonadota</taxon>
        <taxon>Gammaproteobacteria</taxon>
        <taxon>Enterobacterales</taxon>
        <taxon>Enterobacteriaceae</taxon>
        <taxon>Salmonella</taxon>
    </lineage>
</organism>
<evidence type="ECO:0000256" key="4">
    <source>
        <dbReference type="ARBA" id="ARBA00019595"/>
    </source>
</evidence>
<dbReference type="InterPro" id="IPR011051">
    <property type="entry name" value="RmlC_Cupin_sf"/>
</dbReference>
<evidence type="ECO:0000256" key="5">
    <source>
        <dbReference type="PIRSR" id="PIRSR600888-1"/>
    </source>
</evidence>
<dbReference type="GO" id="GO:0005829">
    <property type="term" value="C:cytosol"/>
    <property type="evidence" value="ECO:0007669"/>
    <property type="project" value="TreeGrafter"/>
</dbReference>